<evidence type="ECO:0000256" key="1">
    <source>
        <dbReference type="SAM" id="MobiDB-lite"/>
    </source>
</evidence>
<gene>
    <name evidence="2" type="ORF">CHH28_06335</name>
</gene>
<organism evidence="2 3">
    <name type="scientific">Bacterioplanes sanyensis</name>
    <dbReference type="NCBI Taxonomy" id="1249553"/>
    <lineage>
        <taxon>Bacteria</taxon>
        <taxon>Pseudomonadati</taxon>
        <taxon>Pseudomonadota</taxon>
        <taxon>Gammaproteobacteria</taxon>
        <taxon>Oceanospirillales</taxon>
        <taxon>Oceanospirillaceae</taxon>
        <taxon>Bacterioplanes</taxon>
    </lineage>
</organism>
<sequence>MAAQSPTANILTFPLAAPTQRADRKPQAQASDSPQQRFEQLEQRIRQFRGDTVHQQWLDAYLDQGLELACRAGQRELWALQESWLHRMYRALRDTGLDLKASTPWRAACLEALYQPFFALRHLPRGQHDPRCGQRLHVILRDFAVISRHLV</sequence>
<dbReference type="EMBL" id="CP022530">
    <property type="protein sequence ID" value="ASP38320.1"/>
    <property type="molecule type" value="Genomic_DNA"/>
</dbReference>
<accession>A0A222FHS7</accession>
<evidence type="ECO:0000313" key="3">
    <source>
        <dbReference type="Proteomes" id="UP000202440"/>
    </source>
</evidence>
<dbReference type="OrthoDB" id="6121132at2"/>
<feature type="region of interest" description="Disordered" evidence="1">
    <location>
        <begin position="1"/>
        <end position="36"/>
    </location>
</feature>
<proteinExistence type="predicted"/>
<protein>
    <submittedName>
        <fullName evidence="2">Uncharacterized protein</fullName>
    </submittedName>
</protein>
<dbReference type="AlphaFoldDB" id="A0A222FHS7"/>
<name>A0A222FHS7_9GAMM</name>
<dbReference type="Proteomes" id="UP000202440">
    <property type="component" value="Chromosome"/>
</dbReference>
<dbReference type="KEGG" id="bsan:CHH28_06335"/>
<keyword evidence="3" id="KW-1185">Reference proteome</keyword>
<reference evidence="2 3" key="1">
    <citation type="submission" date="2017-07" db="EMBL/GenBank/DDBJ databases">
        <title>Annotated genome sequence of Bacterioplanes sanyensis isolated from Red Sea.</title>
        <authorList>
            <person name="Rehman Z.U."/>
        </authorList>
    </citation>
    <scope>NUCLEOTIDE SEQUENCE [LARGE SCALE GENOMIC DNA]</scope>
    <source>
        <strain evidence="2 3">NV9</strain>
    </source>
</reference>
<dbReference type="RefSeq" id="WP_094059516.1">
    <property type="nucleotide sequence ID" value="NZ_CP022530.1"/>
</dbReference>
<evidence type="ECO:0000313" key="2">
    <source>
        <dbReference type="EMBL" id="ASP38320.1"/>
    </source>
</evidence>
<feature type="compositionally biased region" description="Polar residues" evidence="1">
    <location>
        <begin position="1"/>
        <end position="10"/>
    </location>
</feature>